<evidence type="ECO:0008006" key="4">
    <source>
        <dbReference type="Google" id="ProtNLM"/>
    </source>
</evidence>
<dbReference type="PROSITE" id="PS51257">
    <property type="entry name" value="PROKAR_LIPOPROTEIN"/>
    <property type="match status" value="1"/>
</dbReference>
<gene>
    <name evidence="2" type="ORF">GCM10023307_08890</name>
</gene>
<evidence type="ECO:0000256" key="1">
    <source>
        <dbReference type="SAM" id="MobiDB-lite"/>
    </source>
</evidence>
<organism evidence="2 3">
    <name type="scientific">Lysobacter hankyongensis</name>
    <dbReference type="NCBI Taxonomy" id="1176535"/>
    <lineage>
        <taxon>Bacteria</taxon>
        <taxon>Pseudomonadati</taxon>
        <taxon>Pseudomonadota</taxon>
        <taxon>Gammaproteobacteria</taxon>
        <taxon>Lysobacterales</taxon>
        <taxon>Lysobacteraceae</taxon>
        <taxon>Lysobacter</taxon>
    </lineage>
</organism>
<proteinExistence type="predicted"/>
<feature type="compositionally biased region" description="Basic and acidic residues" evidence="1">
    <location>
        <begin position="63"/>
        <end position="80"/>
    </location>
</feature>
<feature type="compositionally biased region" description="Basic and acidic residues" evidence="1">
    <location>
        <begin position="38"/>
        <end position="55"/>
    </location>
</feature>
<protein>
    <recommendedName>
        <fullName evidence="4">Entry exclusion lipoprotein TrbK</fullName>
    </recommendedName>
</protein>
<sequence>MRRLPLSLLAVVALAGCGSVEYRDTNASVDADPLCASRPDRPGEPVAKRCERETGGKITFGESAREPLDLSGARKDDDPR</sequence>
<keyword evidence="3" id="KW-1185">Reference proteome</keyword>
<name>A0ABP9AV12_9GAMM</name>
<evidence type="ECO:0000313" key="3">
    <source>
        <dbReference type="Proteomes" id="UP001499959"/>
    </source>
</evidence>
<reference evidence="3" key="1">
    <citation type="journal article" date="2019" name="Int. J. Syst. Evol. Microbiol.">
        <title>The Global Catalogue of Microorganisms (GCM) 10K type strain sequencing project: providing services to taxonomists for standard genome sequencing and annotation.</title>
        <authorList>
            <consortium name="The Broad Institute Genomics Platform"/>
            <consortium name="The Broad Institute Genome Sequencing Center for Infectious Disease"/>
            <person name="Wu L."/>
            <person name="Ma J."/>
        </authorList>
    </citation>
    <scope>NUCLEOTIDE SEQUENCE [LARGE SCALE GENOMIC DNA]</scope>
    <source>
        <strain evidence="3">JCM 18204</strain>
    </source>
</reference>
<dbReference type="EMBL" id="BAABJE010000002">
    <property type="protein sequence ID" value="GAA4786343.1"/>
    <property type="molecule type" value="Genomic_DNA"/>
</dbReference>
<dbReference type="Proteomes" id="UP001499959">
    <property type="component" value="Unassembled WGS sequence"/>
</dbReference>
<dbReference type="RefSeq" id="WP_345302097.1">
    <property type="nucleotide sequence ID" value="NZ_BAABJE010000002.1"/>
</dbReference>
<accession>A0ABP9AV12</accession>
<comment type="caution">
    <text evidence="2">The sequence shown here is derived from an EMBL/GenBank/DDBJ whole genome shotgun (WGS) entry which is preliminary data.</text>
</comment>
<evidence type="ECO:0000313" key="2">
    <source>
        <dbReference type="EMBL" id="GAA4786343.1"/>
    </source>
</evidence>
<feature type="region of interest" description="Disordered" evidence="1">
    <location>
        <begin position="33"/>
        <end position="80"/>
    </location>
</feature>